<sequence>MLTAMIETGSNTEKVKESDNITIEDKRSLIRRDPSFSGWGEENGNLQPTLLENQDLNSEDFNFEQILVQRSGLENANLGGERHHSSKLQLRMDRSSDVDDASTNDVRNRNENYEPFGVENSIKNDQRYSDHYWKRRRLTELRCLRKAKDWSWRYEGLVLAIRDEELQTMAIRSRERGWNLGLMVVERE</sequence>
<proteinExistence type="predicted"/>
<dbReference type="Proteomes" id="UP000834106">
    <property type="component" value="Chromosome 2"/>
</dbReference>
<feature type="region of interest" description="Disordered" evidence="1">
    <location>
        <begin position="76"/>
        <end position="112"/>
    </location>
</feature>
<name>A0AAD1YTE2_9LAMI</name>
<gene>
    <name evidence="2" type="ORF">FPE_LOCUS4631</name>
</gene>
<dbReference type="EMBL" id="OU503037">
    <property type="protein sequence ID" value="CAI9757201.1"/>
    <property type="molecule type" value="Genomic_DNA"/>
</dbReference>
<dbReference type="AlphaFoldDB" id="A0AAD1YTE2"/>
<organism evidence="2 3">
    <name type="scientific">Fraxinus pennsylvanica</name>
    <dbReference type="NCBI Taxonomy" id="56036"/>
    <lineage>
        <taxon>Eukaryota</taxon>
        <taxon>Viridiplantae</taxon>
        <taxon>Streptophyta</taxon>
        <taxon>Embryophyta</taxon>
        <taxon>Tracheophyta</taxon>
        <taxon>Spermatophyta</taxon>
        <taxon>Magnoliopsida</taxon>
        <taxon>eudicotyledons</taxon>
        <taxon>Gunneridae</taxon>
        <taxon>Pentapetalae</taxon>
        <taxon>asterids</taxon>
        <taxon>lamiids</taxon>
        <taxon>Lamiales</taxon>
        <taxon>Oleaceae</taxon>
        <taxon>Oleeae</taxon>
        <taxon>Fraxinus</taxon>
    </lineage>
</organism>
<evidence type="ECO:0000313" key="3">
    <source>
        <dbReference type="Proteomes" id="UP000834106"/>
    </source>
</evidence>
<keyword evidence="3" id="KW-1185">Reference proteome</keyword>
<evidence type="ECO:0000313" key="2">
    <source>
        <dbReference type="EMBL" id="CAI9757201.1"/>
    </source>
</evidence>
<evidence type="ECO:0000256" key="1">
    <source>
        <dbReference type="SAM" id="MobiDB-lite"/>
    </source>
</evidence>
<reference evidence="2" key="1">
    <citation type="submission" date="2023-05" db="EMBL/GenBank/DDBJ databases">
        <authorList>
            <person name="Huff M."/>
        </authorList>
    </citation>
    <scope>NUCLEOTIDE SEQUENCE</scope>
</reference>
<accession>A0AAD1YTE2</accession>
<protein>
    <submittedName>
        <fullName evidence="2">Uncharacterized protein</fullName>
    </submittedName>
</protein>